<feature type="compositionally biased region" description="Low complexity" evidence="3">
    <location>
        <begin position="377"/>
        <end position="394"/>
    </location>
</feature>
<keyword evidence="1" id="KW-0677">Repeat</keyword>
<sequence>MPGMKLDFLKNTAQRVAMGKSLPLKQVEAIVLYGKPAQRAKVVQKLLPAVYGLSLNKTTHHILLTLLDHCENMDRVQMLYHVRRKLLDLAQSPVGNSVLQRMLEKVPVRQKKEIAEAFVLNVDEDEFRRLCEHPFGNHVAQKLMEVPACVEVVLPHFLPHLTSLSLHPYGMRVVAKYVESVADGCSKTIEALFPSCAEVDPEGDEAAVAASDALDKSVLALFRSAEESLVLTALLRHIRTPVEVKDAIAAHVSEFAADYLLPATAPLEGLTKKRRGDEDEYGLPDFGTGSISAKSVAATDIPANVHVYSAVLEHGDDLQRAEVWSALSANADILHAITHTKGAVLVGVAAVRFVEAARKRLFDALLLSTPAGAQFNGSDAGSSTAGAADTTATSRPDKKGPKKKKARKSDEAEPSSNKDAARSSIVDVATDPVRSVLLRVFVEVARDTIPEKDTQLLVHDAVTLAQNSVSSPVLQKLVETDLTGGFASAILAVLLNSTEFTSLVTHPAASFLLQSILQFAPEDVRAPLVVALSSYYAAHLHDSLSYAQGSRVMQKLLAYAPDATVVQTVNQLISEATKEEGEMEEAKGVDGSCADAVDEEGAADTEEKTEVKKVSRKEQRERNRAKHYEVLSHALVSYALHAHACYVVQALLREVRTRQLDRERKLLMNELKPHVFELAVSPWAGRVVLDTMMSVGSAQLADAMKNIAFIRAEEWLSDVSEEKKRRGNGVDPTVRSILKRQREEMDKGVEFKKDAEGPSSAERKGAPAHKKKKLFRSVKK</sequence>
<dbReference type="InParanoid" id="Q4Q5A5"/>
<dbReference type="FunFam" id="1.25.10.10:FF:001986">
    <property type="entry name" value="Putative pumilio/PUF RNA binding protein 7"/>
    <property type="match status" value="1"/>
</dbReference>
<dbReference type="Gene3D" id="1.25.10.10">
    <property type="entry name" value="Leucine-rich Repeat Variant"/>
    <property type="match status" value="3"/>
</dbReference>
<feature type="compositionally biased region" description="Basic and acidic residues" evidence="3">
    <location>
        <begin position="605"/>
        <end position="620"/>
    </location>
</feature>
<name>Q4Q5A5_LEIMA</name>
<evidence type="ECO:0000256" key="1">
    <source>
        <dbReference type="ARBA" id="ARBA00022737"/>
    </source>
</evidence>
<dbReference type="Pfam" id="PF00806">
    <property type="entry name" value="PUF"/>
    <property type="match status" value="5"/>
</dbReference>
<dbReference type="GO" id="GO:0005737">
    <property type="term" value="C:cytoplasm"/>
    <property type="evidence" value="ECO:0000266"/>
    <property type="project" value="GeneDB"/>
</dbReference>
<dbReference type="KEGG" id="lma:LMJF_32_1750"/>
<dbReference type="VEuPathDB" id="TriTrypDB:LmjF.32.1750"/>
<dbReference type="RefSeq" id="XP_001685493.1">
    <property type="nucleotide sequence ID" value="XM_001685441.1"/>
</dbReference>
<feature type="compositionally biased region" description="Basic residues" evidence="3">
    <location>
        <begin position="766"/>
        <end position="780"/>
    </location>
</feature>
<feature type="region of interest" description="Disordered" evidence="3">
    <location>
        <begin position="721"/>
        <end position="780"/>
    </location>
</feature>
<dbReference type="InterPro" id="IPR001313">
    <property type="entry name" value="Pumilio_RNA-bd_rpt"/>
</dbReference>
<dbReference type="PROSITE" id="PS50302">
    <property type="entry name" value="PUM"/>
    <property type="match status" value="1"/>
</dbReference>
<proteinExistence type="predicted"/>
<reference evidence="4 5" key="2">
    <citation type="journal article" date="2011" name="Genome Res.">
        <title>Chromosome and gene copy number variation allow major structural change between species and strains of Leishmania.</title>
        <authorList>
            <person name="Rogers M.B."/>
            <person name="Hilley J.D."/>
            <person name="Dickens N.J."/>
            <person name="Wilkes J."/>
            <person name="Bates P.A."/>
            <person name="Depledge D.P."/>
            <person name="Harris D."/>
            <person name="Her Y."/>
            <person name="Herzyk P."/>
            <person name="Imamura H."/>
            <person name="Otto T.D."/>
            <person name="Sanders M."/>
            <person name="Seeger K."/>
            <person name="Dujardin J.C."/>
            <person name="Berriman M."/>
            <person name="Smith D.F."/>
            <person name="Hertz-Fowler C."/>
            <person name="Mottram J.C."/>
        </authorList>
    </citation>
    <scope>NUCLEOTIDE SEQUENCE [LARGE SCALE GENOMIC DNA]</scope>
    <source>
        <strain evidence="5">MHOM/IL/81/Friedlin</strain>
    </source>
</reference>
<feature type="region of interest" description="Disordered" evidence="3">
    <location>
        <begin position="597"/>
        <end position="620"/>
    </location>
</feature>
<dbReference type="PANTHER" id="PTHR12537:SF12">
    <property type="entry name" value="MATERNAL PROTEIN PUMILIO"/>
    <property type="match status" value="1"/>
</dbReference>
<dbReference type="GeneID" id="5656290"/>
<feature type="compositionally biased region" description="Basic and acidic residues" evidence="3">
    <location>
        <begin position="740"/>
        <end position="765"/>
    </location>
</feature>
<dbReference type="STRING" id="5664.Q4Q5A5"/>
<reference evidence="4 5" key="1">
    <citation type="journal article" date="2005" name="Science">
        <title>The genome of the kinetoplastid parasite, Leishmania major.</title>
        <authorList>
            <person name="Ivens A.C."/>
            <person name="Peacock C.S."/>
            <person name="Worthey E.A."/>
            <person name="Murphy L."/>
            <person name="Aggarwal G."/>
            <person name="Berriman M."/>
            <person name="Sisk E."/>
            <person name="Rajandream M.A."/>
            <person name="Adlem E."/>
            <person name="Aert R."/>
            <person name="Anupama A."/>
            <person name="Apostolou Z."/>
            <person name="Attipoe P."/>
            <person name="Bason N."/>
            <person name="Bauser C."/>
            <person name="Beck A."/>
            <person name="Beverley S.M."/>
            <person name="Bianchettin G."/>
            <person name="Borzym K."/>
            <person name="Bothe G."/>
            <person name="Bruschi C.V."/>
            <person name="Collins M."/>
            <person name="Cadag E."/>
            <person name="Ciarloni L."/>
            <person name="Clayton C."/>
            <person name="Coulson R.M."/>
            <person name="Cronin A."/>
            <person name="Cruz A.K."/>
            <person name="Davies R.M."/>
            <person name="De Gaudenzi J."/>
            <person name="Dobson D.E."/>
            <person name="Duesterhoeft A."/>
            <person name="Fazelina G."/>
            <person name="Fosker N."/>
            <person name="Frasch A.C."/>
            <person name="Fraser A."/>
            <person name="Fuchs M."/>
            <person name="Gabel C."/>
            <person name="Goble A."/>
            <person name="Goffeau A."/>
            <person name="Harris D."/>
            <person name="Hertz-Fowler C."/>
            <person name="Hilbert H."/>
            <person name="Horn D."/>
            <person name="Huang Y."/>
            <person name="Klages S."/>
            <person name="Knights A."/>
            <person name="Kube M."/>
            <person name="Larke N."/>
            <person name="Litvin L."/>
            <person name="Lord A."/>
            <person name="Louie T."/>
            <person name="Marra M."/>
            <person name="Masuy D."/>
            <person name="Matthews K."/>
            <person name="Michaeli S."/>
            <person name="Mottram J.C."/>
            <person name="Muller-Auer S."/>
            <person name="Munden H."/>
            <person name="Nelson S."/>
            <person name="Norbertczak H."/>
            <person name="Oliver K."/>
            <person name="O'neil S."/>
            <person name="Pentony M."/>
            <person name="Pohl T.M."/>
            <person name="Price C."/>
            <person name="Purnelle B."/>
            <person name="Quail M.A."/>
            <person name="Rabbinowitsch E."/>
            <person name="Reinhardt R."/>
            <person name="Rieger M."/>
            <person name="Rinta J."/>
            <person name="Robben J."/>
            <person name="Robertson L."/>
            <person name="Ruiz J.C."/>
            <person name="Rutter S."/>
            <person name="Saunders D."/>
            <person name="Schafer M."/>
            <person name="Schein J."/>
            <person name="Schwartz D.C."/>
            <person name="Seeger K."/>
            <person name="Seyler A."/>
            <person name="Sharp S."/>
            <person name="Shin H."/>
            <person name="Sivam D."/>
            <person name="Squares R."/>
            <person name="Squares S."/>
            <person name="Tosato V."/>
            <person name="Vogt C."/>
            <person name="Volckaert G."/>
            <person name="Wambutt R."/>
            <person name="Warren T."/>
            <person name="Wedler H."/>
            <person name="Woodward J."/>
            <person name="Zhou S."/>
            <person name="Zimmermann W."/>
            <person name="Smith D.F."/>
            <person name="Blackwell J.M."/>
            <person name="Stuart K.D."/>
            <person name="Barrell B."/>
            <person name="Myler P.J."/>
        </authorList>
    </citation>
    <scope>NUCLEOTIDE SEQUENCE [LARGE SCALE GENOMIC DNA]</scope>
    <source>
        <strain evidence="5">MHOM/IL/81/Friedlin</strain>
    </source>
</reference>
<feature type="repeat" description="Pumilio" evidence="2">
    <location>
        <begin position="81"/>
        <end position="116"/>
    </location>
</feature>
<dbReference type="eggNOG" id="KOG1488">
    <property type="taxonomic scope" value="Eukaryota"/>
</dbReference>
<dbReference type="GO" id="GO:0003729">
    <property type="term" value="F:mRNA binding"/>
    <property type="evidence" value="ECO:0000318"/>
    <property type="project" value="GO_Central"/>
</dbReference>
<dbReference type="GO" id="GO:0097014">
    <property type="term" value="C:ciliary plasm"/>
    <property type="evidence" value="ECO:0000266"/>
    <property type="project" value="GeneDB"/>
</dbReference>
<dbReference type="FunFam" id="1.25.10.10:FF:001987">
    <property type="entry name" value="Putative pumilio/PUF RNA binding protein 7"/>
    <property type="match status" value="1"/>
</dbReference>
<keyword evidence="5" id="KW-1185">Reference proteome</keyword>
<dbReference type="EMBL" id="FR796428">
    <property type="protein sequence ID" value="CAJ08697.1"/>
    <property type="molecule type" value="Genomic_DNA"/>
</dbReference>
<dbReference type="GO" id="GO:0005654">
    <property type="term" value="C:nucleoplasm"/>
    <property type="evidence" value="ECO:0000266"/>
    <property type="project" value="GeneDB"/>
</dbReference>
<dbReference type="VEuPathDB" id="TriTrypDB:LMJLV39_320023700"/>
<gene>
    <name evidence="4" type="primary">PUF7</name>
    <name evidence="4" type="ORF">LMJF_32_1750</name>
</gene>
<dbReference type="OMA" id="LHPYGMR"/>
<dbReference type="AlphaFoldDB" id="Q4Q5A5"/>
<evidence type="ECO:0000313" key="5">
    <source>
        <dbReference type="Proteomes" id="UP000000542"/>
    </source>
</evidence>
<dbReference type="FunFam" id="1.25.10.10:FF:001990">
    <property type="entry name" value="Putative pumilio/PUF RNA binding protein 7"/>
    <property type="match status" value="1"/>
</dbReference>
<dbReference type="GO" id="GO:0010608">
    <property type="term" value="P:post-transcriptional regulation of gene expression"/>
    <property type="evidence" value="ECO:0000318"/>
    <property type="project" value="GO_Central"/>
</dbReference>
<feature type="region of interest" description="Disordered" evidence="3">
    <location>
        <begin position="376"/>
        <end position="424"/>
    </location>
</feature>
<dbReference type="SMART" id="SM00025">
    <property type="entry name" value="Pumilio"/>
    <property type="match status" value="6"/>
</dbReference>
<dbReference type="Proteomes" id="UP000000542">
    <property type="component" value="Chromosome 32"/>
</dbReference>
<evidence type="ECO:0000256" key="3">
    <source>
        <dbReference type="SAM" id="MobiDB-lite"/>
    </source>
</evidence>
<protein>
    <submittedName>
        <fullName evidence="4">Putative pumilio/PUF RNA binding protein 7</fullName>
    </submittedName>
</protein>
<dbReference type="VEuPathDB" id="TriTrypDB:LMJFC_320026200"/>
<dbReference type="HOGENOM" id="CLU_392105_0_0_1"/>
<dbReference type="PANTHER" id="PTHR12537">
    <property type="entry name" value="RNA BINDING PROTEIN PUMILIO-RELATED"/>
    <property type="match status" value="1"/>
</dbReference>
<dbReference type="SUPFAM" id="SSF48371">
    <property type="entry name" value="ARM repeat"/>
    <property type="match status" value="3"/>
</dbReference>
<dbReference type="InterPro" id="IPR016024">
    <property type="entry name" value="ARM-type_fold"/>
</dbReference>
<dbReference type="VEuPathDB" id="TriTrypDB:LMJSD75_320023700"/>
<evidence type="ECO:0000313" key="4">
    <source>
        <dbReference type="EMBL" id="CAJ08697.1"/>
    </source>
</evidence>
<dbReference type="InterPro" id="IPR011989">
    <property type="entry name" value="ARM-like"/>
</dbReference>
<organism evidence="4 5">
    <name type="scientific">Leishmania major</name>
    <dbReference type="NCBI Taxonomy" id="5664"/>
    <lineage>
        <taxon>Eukaryota</taxon>
        <taxon>Discoba</taxon>
        <taxon>Euglenozoa</taxon>
        <taxon>Kinetoplastea</taxon>
        <taxon>Metakinetoplastina</taxon>
        <taxon>Trypanosomatida</taxon>
        <taxon>Trypanosomatidae</taxon>
        <taxon>Leishmaniinae</taxon>
        <taxon>Leishmania</taxon>
    </lineage>
</organism>
<evidence type="ECO:0000256" key="2">
    <source>
        <dbReference type="PROSITE-ProRule" id="PRU00317"/>
    </source>
</evidence>
<accession>Q4Q5A5</accession>